<evidence type="ECO:0000313" key="2">
    <source>
        <dbReference type="EMBL" id="KLO10098.1"/>
    </source>
</evidence>
<dbReference type="AlphaFoldDB" id="A0A0H2RKY3"/>
<organism evidence="2 3">
    <name type="scientific">Schizopora paradoxa</name>
    <dbReference type="NCBI Taxonomy" id="27342"/>
    <lineage>
        <taxon>Eukaryota</taxon>
        <taxon>Fungi</taxon>
        <taxon>Dikarya</taxon>
        <taxon>Basidiomycota</taxon>
        <taxon>Agaricomycotina</taxon>
        <taxon>Agaricomycetes</taxon>
        <taxon>Hymenochaetales</taxon>
        <taxon>Schizoporaceae</taxon>
        <taxon>Schizopora</taxon>
    </lineage>
</organism>
<reference evidence="2 3" key="1">
    <citation type="submission" date="2015-04" db="EMBL/GenBank/DDBJ databases">
        <title>Complete genome sequence of Schizopora paradoxa KUC8140, a cosmopolitan wood degrader in East Asia.</title>
        <authorList>
            <consortium name="DOE Joint Genome Institute"/>
            <person name="Min B."/>
            <person name="Park H."/>
            <person name="Jang Y."/>
            <person name="Kim J.-J."/>
            <person name="Kim K.H."/>
            <person name="Pangilinan J."/>
            <person name="Lipzen A."/>
            <person name="Riley R."/>
            <person name="Grigoriev I.V."/>
            <person name="Spatafora J.W."/>
            <person name="Choi I.-G."/>
        </authorList>
    </citation>
    <scope>NUCLEOTIDE SEQUENCE [LARGE SCALE GENOMIC DNA]</scope>
    <source>
        <strain evidence="2 3">KUC8140</strain>
    </source>
</reference>
<dbReference type="EMBL" id="KQ086036">
    <property type="protein sequence ID" value="KLO10098.1"/>
    <property type="molecule type" value="Genomic_DNA"/>
</dbReference>
<feature type="region of interest" description="Disordered" evidence="1">
    <location>
        <begin position="183"/>
        <end position="209"/>
    </location>
</feature>
<name>A0A0H2RKY3_9AGAM</name>
<protein>
    <recommendedName>
        <fullName evidence="4">F-box domain-containing protein</fullName>
    </recommendedName>
</protein>
<gene>
    <name evidence="2" type="ORF">SCHPADRAFT_943134</name>
</gene>
<evidence type="ECO:0000313" key="3">
    <source>
        <dbReference type="Proteomes" id="UP000053477"/>
    </source>
</evidence>
<dbReference type="STRING" id="27342.A0A0H2RKY3"/>
<dbReference type="OrthoDB" id="3188866at2759"/>
<sequence length="421" mass="47128">MELSREAYELIVQYVAAKSDLFSLSRVSRAFQAAAERALYNTITMRDVRSTIELCDVLSRTNRVAKLVVTLNLFVSDPNATRGEDTQDSESDSSDTSMEDISMERYWPSLSAALQHTHRLRCLNVHIESGNTSTAWVLRDCTFRLRSFHCDFAWDRDLVAFLNGQSALEDLFLADYATIPSVSPAESGGEGGNARESGRGDRSQAQAQNQACSSTVPALPFATAVLPPGASSIHPHALYRLAVLECSYPDAVISLAPGRPLSRIKTCFSREDREGKERELAQLIAGLRLSESARRIRALDLADTTYTEEFSLDLLRAVVPTLPDLRYLGTLVLPIGLERLQFFGLLRRLRKLQAVELEVTDWEPPPSPQAMRALASELRLYCTTVQCVVFVADFERTMMRVVDGFFKVDYDTNLDNLWREV</sequence>
<evidence type="ECO:0008006" key="4">
    <source>
        <dbReference type="Google" id="ProtNLM"/>
    </source>
</evidence>
<dbReference type="Proteomes" id="UP000053477">
    <property type="component" value="Unassembled WGS sequence"/>
</dbReference>
<proteinExistence type="predicted"/>
<evidence type="ECO:0000256" key="1">
    <source>
        <dbReference type="SAM" id="MobiDB-lite"/>
    </source>
</evidence>
<dbReference type="InParanoid" id="A0A0H2RKY3"/>
<accession>A0A0H2RKY3</accession>
<keyword evidence="3" id="KW-1185">Reference proteome</keyword>